<dbReference type="CDD" id="cd09823">
    <property type="entry name" value="peroxinectin_like"/>
    <property type="match status" value="1"/>
</dbReference>
<evidence type="ECO:0000256" key="1">
    <source>
        <dbReference type="SAM" id="SignalP"/>
    </source>
</evidence>
<keyword evidence="3" id="KW-1185">Reference proteome</keyword>
<dbReference type="Gene3D" id="1.10.640.10">
    <property type="entry name" value="Haem peroxidase domain superfamily, animal type"/>
    <property type="match status" value="1"/>
</dbReference>
<keyword evidence="1" id="KW-0732">Signal</keyword>
<accession>A0ABN8MHK3</accession>
<proteinExistence type="predicted"/>
<sequence length="792" mass="89487">MIKLNMASRSLVCQLVLVLLSLGMASSNFNDDAYSNTGSIEGMESDVMLDEIAALDKISDDNLSEEVDDDMTNFDENDVQGLAEDPMVVRDIAQSVKRQILTEAKRLVSSCKNPKVDARNRKQERLTALRKYYQAFVHGGKSFISDANWLKNRKSEKCSACLLNELCKRTRIQGLLNIDAKLPAQERNRICRKKLVREAMDVYSVNEIKIQCNPNAPFRTINGTCNNLRNPSFGAASTTFNRLLPADYGDGISSLRQAVNGQELPNARDVSRFAHGSNADRTNPNSTILTHLSMNFAQFTDHDFTLAEAQGVNCEPPTKNQECVNIEIPKDDAIFRDREVDFIELEREAPSKSNSFCKLVPREHTNTLTAYIDASNVYGSTQEVADSLRAPNGLLKVMEHPDGAKFMDLLPARTETTETFCPSLDPNRPCFVAGDSRSNENQGLSSVHTVFVRHHNRIAKFFRKRTKWGPERIYQETRRIIGAQLQVITYNEFLPLFLSNKTITKFGLGLLKGTRFFNDYDETVNAQMTAGFSVAAFRFGHTLIQEWFRRFNQNSFQHKDKSEFRPIPVLDFENPQYLYEICQGGVDAILRGLIKDAAGKADGRFSSSVQENLRRGEGDLSDLISINIQRGRERGVSGYTKYRNLPLCGLPQVKSFEDLVRKANFDRKDVANLRKIYKNVHDIDFFVAGMLEPRPSDGGVLGPTFQCVVAEQFRRLRVGDRFWHENAPNPSLNTDRTAFNASMLREIRKTTFAKILCDNADDIPFISRKVLEQSNKRVACSVLPTVSLEPWV</sequence>
<dbReference type="InterPro" id="IPR010255">
    <property type="entry name" value="Haem_peroxidase_sf"/>
</dbReference>
<dbReference type="InterPro" id="IPR037120">
    <property type="entry name" value="Haem_peroxidase_sf_animal"/>
</dbReference>
<evidence type="ECO:0000313" key="2">
    <source>
        <dbReference type="EMBL" id="CAH3028039.1"/>
    </source>
</evidence>
<dbReference type="Proteomes" id="UP001159427">
    <property type="component" value="Unassembled WGS sequence"/>
</dbReference>
<dbReference type="PROSITE" id="PS50292">
    <property type="entry name" value="PEROXIDASE_3"/>
    <property type="match status" value="1"/>
</dbReference>
<dbReference type="InterPro" id="IPR019791">
    <property type="entry name" value="Haem_peroxidase_animal"/>
</dbReference>
<feature type="signal peptide" evidence="1">
    <location>
        <begin position="1"/>
        <end position="27"/>
    </location>
</feature>
<dbReference type="SUPFAM" id="SSF48113">
    <property type="entry name" value="Heme-dependent peroxidases"/>
    <property type="match status" value="1"/>
</dbReference>
<dbReference type="PANTHER" id="PTHR11475:SF134">
    <property type="entry name" value="LD42267P"/>
    <property type="match status" value="1"/>
</dbReference>
<reference evidence="2 3" key="1">
    <citation type="submission" date="2022-05" db="EMBL/GenBank/DDBJ databases">
        <authorList>
            <consortium name="Genoscope - CEA"/>
            <person name="William W."/>
        </authorList>
    </citation>
    <scope>NUCLEOTIDE SEQUENCE [LARGE SCALE GENOMIC DNA]</scope>
</reference>
<dbReference type="PRINTS" id="PR00457">
    <property type="entry name" value="ANPEROXIDASE"/>
</dbReference>
<evidence type="ECO:0008006" key="4">
    <source>
        <dbReference type="Google" id="ProtNLM"/>
    </source>
</evidence>
<evidence type="ECO:0000313" key="3">
    <source>
        <dbReference type="Proteomes" id="UP001159427"/>
    </source>
</evidence>
<organism evidence="2 3">
    <name type="scientific">Porites evermanni</name>
    <dbReference type="NCBI Taxonomy" id="104178"/>
    <lineage>
        <taxon>Eukaryota</taxon>
        <taxon>Metazoa</taxon>
        <taxon>Cnidaria</taxon>
        <taxon>Anthozoa</taxon>
        <taxon>Hexacorallia</taxon>
        <taxon>Scleractinia</taxon>
        <taxon>Fungiina</taxon>
        <taxon>Poritidae</taxon>
        <taxon>Porites</taxon>
    </lineage>
</organism>
<gene>
    <name evidence="2" type="ORF">PEVE_00032982</name>
</gene>
<dbReference type="EMBL" id="CALNXI010000486">
    <property type="protein sequence ID" value="CAH3028039.1"/>
    <property type="molecule type" value="Genomic_DNA"/>
</dbReference>
<name>A0ABN8MHK3_9CNID</name>
<dbReference type="Pfam" id="PF03098">
    <property type="entry name" value="An_peroxidase"/>
    <property type="match status" value="1"/>
</dbReference>
<feature type="chain" id="PRO_5045984451" description="Peroxidase" evidence="1">
    <location>
        <begin position="28"/>
        <end position="792"/>
    </location>
</feature>
<protein>
    <recommendedName>
        <fullName evidence="4">Peroxidase</fullName>
    </recommendedName>
</protein>
<comment type="caution">
    <text evidence="2">The sequence shown here is derived from an EMBL/GenBank/DDBJ whole genome shotgun (WGS) entry which is preliminary data.</text>
</comment>
<dbReference type="PANTHER" id="PTHR11475">
    <property type="entry name" value="OXIDASE/PEROXIDASE"/>
    <property type="match status" value="1"/>
</dbReference>